<comment type="caution">
    <text evidence="12">The sequence shown here is derived from an EMBL/GenBank/DDBJ whole genome shotgun (WGS) entry which is preliminary data.</text>
</comment>
<dbReference type="PRINTS" id="PR00344">
    <property type="entry name" value="BCTRLSENSOR"/>
</dbReference>
<feature type="domain" description="Response regulatory" evidence="10">
    <location>
        <begin position="923"/>
        <end position="1044"/>
    </location>
</feature>
<dbReference type="CDD" id="cd17546">
    <property type="entry name" value="REC_hyHK_CKI1_RcsC-like"/>
    <property type="match status" value="1"/>
</dbReference>
<evidence type="ECO:0000256" key="2">
    <source>
        <dbReference type="ARBA" id="ARBA00004236"/>
    </source>
</evidence>
<keyword evidence="6" id="KW-0418">Kinase</keyword>
<proteinExistence type="predicted"/>
<accession>A0A369LDJ9</accession>
<evidence type="ECO:0000313" key="13">
    <source>
        <dbReference type="Proteomes" id="UP000253792"/>
    </source>
</evidence>
<evidence type="ECO:0000259" key="9">
    <source>
        <dbReference type="PROSITE" id="PS50109"/>
    </source>
</evidence>
<evidence type="ECO:0000259" key="11">
    <source>
        <dbReference type="PROSITE" id="PS50887"/>
    </source>
</evidence>
<feature type="domain" description="Histidine kinase" evidence="9">
    <location>
        <begin position="674"/>
        <end position="898"/>
    </location>
</feature>
<dbReference type="STRING" id="1034345.GCA_000236865_01087"/>
<evidence type="ECO:0000256" key="8">
    <source>
        <dbReference type="PROSITE-ProRule" id="PRU00169"/>
    </source>
</evidence>
<dbReference type="Gene3D" id="1.10.287.130">
    <property type="match status" value="1"/>
</dbReference>
<evidence type="ECO:0000256" key="7">
    <source>
        <dbReference type="ARBA" id="ARBA00023012"/>
    </source>
</evidence>
<dbReference type="Pfam" id="PF00512">
    <property type="entry name" value="HisKA"/>
    <property type="match status" value="1"/>
</dbReference>
<dbReference type="OrthoDB" id="23692at2"/>
<dbReference type="InterPro" id="IPR001789">
    <property type="entry name" value="Sig_transdc_resp-reg_receiver"/>
</dbReference>
<dbReference type="InterPro" id="IPR003594">
    <property type="entry name" value="HATPase_dom"/>
</dbReference>
<dbReference type="AlphaFoldDB" id="A0A369LDJ9"/>
<dbReference type="NCBIfam" id="TIGR00254">
    <property type="entry name" value="GGDEF"/>
    <property type="match status" value="1"/>
</dbReference>
<evidence type="ECO:0000256" key="1">
    <source>
        <dbReference type="ARBA" id="ARBA00000085"/>
    </source>
</evidence>
<evidence type="ECO:0000256" key="6">
    <source>
        <dbReference type="ARBA" id="ARBA00022777"/>
    </source>
</evidence>
<evidence type="ECO:0000313" key="12">
    <source>
        <dbReference type="EMBL" id="RDB56779.1"/>
    </source>
</evidence>
<dbReference type="PANTHER" id="PTHR43047">
    <property type="entry name" value="TWO-COMPONENT HISTIDINE PROTEIN KINASE"/>
    <property type="match status" value="1"/>
</dbReference>
<dbReference type="PROSITE" id="PS50110">
    <property type="entry name" value="RESPONSE_REGULATORY"/>
    <property type="match status" value="1"/>
</dbReference>
<dbReference type="InterPro" id="IPR011006">
    <property type="entry name" value="CheY-like_superfamily"/>
</dbReference>
<dbReference type="CDD" id="cd16922">
    <property type="entry name" value="HATPase_EvgS-ArcB-TorS-like"/>
    <property type="match status" value="1"/>
</dbReference>
<dbReference type="Gene3D" id="3.30.565.10">
    <property type="entry name" value="Histidine kinase-like ATPase, C-terminal domain"/>
    <property type="match status" value="1"/>
</dbReference>
<keyword evidence="5" id="KW-0808">Transferase</keyword>
<dbReference type="SMART" id="SM00388">
    <property type="entry name" value="HisKA"/>
    <property type="match status" value="1"/>
</dbReference>
<keyword evidence="4 8" id="KW-0597">Phosphoprotein</keyword>
<dbReference type="InterPro" id="IPR029787">
    <property type="entry name" value="Nucleotide_cyclase"/>
</dbReference>
<dbReference type="Gene3D" id="3.30.70.270">
    <property type="match status" value="1"/>
</dbReference>
<dbReference type="RefSeq" id="WP_114620259.1">
    <property type="nucleotide sequence ID" value="NZ_PPTP01000002.1"/>
</dbReference>
<evidence type="ECO:0000256" key="3">
    <source>
        <dbReference type="ARBA" id="ARBA00012438"/>
    </source>
</evidence>
<evidence type="ECO:0000259" key="10">
    <source>
        <dbReference type="PROSITE" id="PS50110"/>
    </source>
</evidence>
<dbReference type="Proteomes" id="UP000253792">
    <property type="component" value="Unassembled WGS sequence"/>
</dbReference>
<dbReference type="SMART" id="SM00448">
    <property type="entry name" value="REC"/>
    <property type="match status" value="1"/>
</dbReference>
<keyword evidence="13" id="KW-1185">Reference proteome</keyword>
<dbReference type="CDD" id="cd00082">
    <property type="entry name" value="HisKA"/>
    <property type="match status" value="1"/>
</dbReference>
<organism evidence="12 13">
    <name type="scientific">Senegalimassilia anaerobia</name>
    <dbReference type="NCBI Taxonomy" id="1473216"/>
    <lineage>
        <taxon>Bacteria</taxon>
        <taxon>Bacillati</taxon>
        <taxon>Actinomycetota</taxon>
        <taxon>Coriobacteriia</taxon>
        <taxon>Coriobacteriales</taxon>
        <taxon>Coriobacteriaceae</taxon>
        <taxon>Senegalimassilia</taxon>
    </lineage>
</organism>
<dbReference type="SUPFAM" id="SSF47384">
    <property type="entry name" value="Homodimeric domain of signal transducing histidine kinase"/>
    <property type="match status" value="1"/>
</dbReference>
<evidence type="ECO:0000256" key="4">
    <source>
        <dbReference type="ARBA" id="ARBA00022553"/>
    </source>
</evidence>
<feature type="modified residue" description="4-aspartylphosphate" evidence="8">
    <location>
        <position position="975"/>
    </location>
</feature>
<dbReference type="InterPro" id="IPR004358">
    <property type="entry name" value="Sig_transdc_His_kin-like_C"/>
</dbReference>
<dbReference type="Pfam" id="PF02518">
    <property type="entry name" value="HATPase_c"/>
    <property type="match status" value="1"/>
</dbReference>
<dbReference type="SMART" id="SM00387">
    <property type="entry name" value="HATPase_c"/>
    <property type="match status" value="1"/>
</dbReference>
<dbReference type="Pfam" id="PF00990">
    <property type="entry name" value="GGDEF"/>
    <property type="match status" value="1"/>
</dbReference>
<dbReference type="InterPro" id="IPR003661">
    <property type="entry name" value="HisK_dim/P_dom"/>
</dbReference>
<comment type="subcellular location">
    <subcellularLocation>
        <location evidence="2">Cell membrane</location>
    </subcellularLocation>
</comment>
<dbReference type="Pfam" id="PF00072">
    <property type="entry name" value="Response_reg"/>
    <property type="match status" value="1"/>
</dbReference>
<dbReference type="GO" id="GO:0005886">
    <property type="term" value="C:plasma membrane"/>
    <property type="evidence" value="ECO:0007669"/>
    <property type="project" value="UniProtKB-SubCell"/>
</dbReference>
<comment type="catalytic activity">
    <reaction evidence="1">
        <text>ATP + protein L-histidine = ADP + protein N-phospho-L-histidine.</text>
        <dbReference type="EC" id="2.7.13.3"/>
    </reaction>
</comment>
<feature type="domain" description="GGDEF" evidence="11">
    <location>
        <begin position="226"/>
        <end position="358"/>
    </location>
</feature>
<dbReference type="EC" id="2.7.13.3" evidence="3"/>
<dbReference type="PROSITE" id="PS50109">
    <property type="entry name" value="HIS_KIN"/>
    <property type="match status" value="1"/>
</dbReference>
<dbReference type="GO" id="GO:0000155">
    <property type="term" value="F:phosphorelay sensor kinase activity"/>
    <property type="evidence" value="ECO:0007669"/>
    <property type="project" value="InterPro"/>
</dbReference>
<dbReference type="InterPro" id="IPR036097">
    <property type="entry name" value="HisK_dim/P_sf"/>
</dbReference>
<reference evidence="12 13" key="1">
    <citation type="journal article" date="2018" name="Elife">
        <title>Discovery and characterization of a prevalent human gut bacterial enzyme sufficient for the inactivation of a family of plant toxins.</title>
        <authorList>
            <person name="Koppel N."/>
            <person name="Bisanz J.E."/>
            <person name="Pandelia M.E."/>
            <person name="Turnbaugh P.J."/>
            <person name="Balskus E.P."/>
        </authorList>
    </citation>
    <scope>NUCLEOTIDE SEQUENCE [LARGE SCALE GENOMIC DNA]</scope>
    <source>
        <strain evidence="13">anaerobia AP69FAA</strain>
    </source>
</reference>
<dbReference type="SUPFAM" id="SSF55874">
    <property type="entry name" value="ATPase domain of HSP90 chaperone/DNA topoisomerase II/histidine kinase"/>
    <property type="match status" value="1"/>
</dbReference>
<dbReference type="InterPro" id="IPR000160">
    <property type="entry name" value="GGDEF_dom"/>
</dbReference>
<evidence type="ECO:0000256" key="5">
    <source>
        <dbReference type="ARBA" id="ARBA00022679"/>
    </source>
</evidence>
<dbReference type="InterPro" id="IPR043128">
    <property type="entry name" value="Rev_trsase/Diguanyl_cyclase"/>
</dbReference>
<dbReference type="PANTHER" id="PTHR43047:SF64">
    <property type="entry name" value="HISTIDINE KINASE CONTAINING CHEY-HOMOLOGOUS RECEIVER DOMAIN AND PAS DOMAIN-RELATED"/>
    <property type="match status" value="1"/>
</dbReference>
<dbReference type="SMART" id="SM00267">
    <property type="entry name" value="GGDEF"/>
    <property type="match status" value="1"/>
</dbReference>
<protein>
    <recommendedName>
        <fullName evidence="3">histidine kinase</fullName>
        <ecNumber evidence="3">2.7.13.3</ecNumber>
    </recommendedName>
</protein>
<gene>
    <name evidence="12" type="ORF">C1880_03185</name>
</gene>
<dbReference type="SUPFAM" id="SSF55073">
    <property type="entry name" value="Nucleotide cyclase"/>
    <property type="match status" value="1"/>
</dbReference>
<dbReference type="PROSITE" id="PS50887">
    <property type="entry name" value="GGDEF"/>
    <property type="match status" value="1"/>
</dbReference>
<dbReference type="SUPFAM" id="SSF52172">
    <property type="entry name" value="CheY-like"/>
    <property type="match status" value="1"/>
</dbReference>
<dbReference type="EMBL" id="PPTP01000002">
    <property type="protein sequence ID" value="RDB56779.1"/>
    <property type="molecule type" value="Genomic_DNA"/>
</dbReference>
<dbReference type="InterPro" id="IPR036890">
    <property type="entry name" value="HATPase_C_sf"/>
</dbReference>
<dbReference type="Gene3D" id="3.40.50.2300">
    <property type="match status" value="1"/>
</dbReference>
<sequence>MNTRTTSKGSRISRVLMTALTILLIFLFLDIMSLVADIQGTARVVNYAGLVRGTTQRIVKMEDAGLAQDKMIESVNSYIDGLRYGSDDLDLVRLDDEAYQAKMTELANRFAGLRTEIELVRETGYQDTDIIAKSEDFFELCNQTTGLAEEYSQEKATALDRLESIVIADIVGLLALFAIELVRALHTAALNRQLQRKVYLDEATGLLNKNKCEEILSQPGPIGPESPLAVFVFDLNNLRTINNNLGHEKGDEYIRSFALQLAKVQSPLCFTGRYGGDEFLAVLRGADAAQAAALLDRIRRNADEYSQAHPDMPISYAAGYALSSEFESPTMRELFRQADKNMYIDKNNAKIAEAAARQRQNERILKRVSRLGFHFSNCIYCDAKLDQYRILRASSSMFLADSGNYSGAVEHIACSLTCEEQRPEVRRALQLETLRERLTPQSEPIELILQSPAWRGRITVLHLDDSKEGALHHFVVALEPFSDGSASEKQQLSRYYDQLRQSILENGGGYVDALLDSAQAAYSVDLTNDRLEQVFFAADGGFADPDMQLPCSYTAFCREHVGSVTESTLESYRLADSSEKLLARFKGGANEVTIEFCETRSDGKPQWSQKVVLMSQDSQYRSDIQDELPIVRGIVLIKNTSAFHEREQAEKHRLEQALQTADSESKAKTEFMNRMSHDFRTPINGILGMLDIIGASEQDPAKTRQCLDKIQISANHLLDLVNDVLDMSKLGSGQAVLEQDEFDLLELADDVESLVAAQILESGISHERFCKNVKHSQLIGSDLRLRQIMLNLFSNAIKYNKPGGKVDTYITELSCDGCTALFEFKIADTGIGMSEEFVSEHLFKPFTQEQNGARTRYQGTGLGMSIVKTLIDAMGGTISVQSTPDVGTEITFTLPFKINGNVAAKPECAQAAPQAEGSLSGKRVLLVEDNDLNMEIAEFYLDHAGAAVVKAWNGKEAVRMFASSKPGTISLILMDLMMPVMDGYEATRAIRALDHPDASTVPIIAMTANAFDEDRKKSKAAGMNAHLAKPLDMQALLSAAGRFCR</sequence>
<dbReference type="CDD" id="cd01949">
    <property type="entry name" value="GGDEF"/>
    <property type="match status" value="1"/>
</dbReference>
<dbReference type="InterPro" id="IPR005467">
    <property type="entry name" value="His_kinase_dom"/>
</dbReference>
<keyword evidence="7" id="KW-0902">Two-component regulatory system</keyword>
<name>A0A369LDJ9_9ACTN</name>